<sequence length="208" mass="22825">MKTWEKEKKRIRPGKIGSLPSTAPSGPMLLLSPPSDGGGCIPSIILMINSCLVGSLTCSGLIGIPPNSTSWYFLPVLSLQGSKDEEKTSNTVDIFIILPSQLNRDGLDDSSQFISISASSQLNSDENQRNCAKCSNAESRIMILESDLSFFHTKNQSLLDELILSNARQAKLQDLINFMKSPVRSLNLEWVSRNLLKLMLVAQLTLTV</sequence>
<dbReference type="EMBL" id="JAOYFB010000002">
    <property type="protein sequence ID" value="KAK4007485.1"/>
    <property type="molecule type" value="Genomic_DNA"/>
</dbReference>
<organism evidence="2 3">
    <name type="scientific">Daphnia magna</name>
    <dbReference type="NCBI Taxonomy" id="35525"/>
    <lineage>
        <taxon>Eukaryota</taxon>
        <taxon>Metazoa</taxon>
        <taxon>Ecdysozoa</taxon>
        <taxon>Arthropoda</taxon>
        <taxon>Crustacea</taxon>
        <taxon>Branchiopoda</taxon>
        <taxon>Diplostraca</taxon>
        <taxon>Cladocera</taxon>
        <taxon>Anomopoda</taxon>
        <taxon>Daphniidae</taxon>
        <taxon>Daphnia</taxon>
    </lineage>
</organism>
<proteinExistence type="predicted"/>
<evidence type="ECO:0000313" key="2">
    <source>
        <dbReference type="EMBL" id="KAK4007485.1"/>
    </source>
</evidence>
<evidence type="ECO:0000313" key="3">
    <source>
        <dbReference type="Proteomes" id="UP001234178"/>
    </source>
</evidence>
<gene>
    <name evidence="2" type="ORF">OUZ56_012640</name>
</gene>
<protein>
    <submittedName>
        <fullName evidence="2">Uncharacterized protein</fullName>
    </submittedName>
</protein>
<reference evidence="2 3" key="1">
    <citation type="journal article" date="2023" name="Nucleic Acids Res.">
        <title>The hologenome of Daphnia magna reveals possible DNA methylation and microbiome-mediated evolution of the host genome.</title>
        <authorList>
            <person name="Chaturvedi A."/>
            <person name="Li X."/>
            <person name="Dhandapani V."/>
            <person name="Marshall H."/>
            <person name="Kissane S."/>
            <person name="Cuenca-Cambronero M."/>
            <person name="Asole G."/>
            <person name="Calvet F."/>
            <person name="Ruiz-Romero M."/>
            <person name="Marangio P."/>
            <person name="Guigo R."/>
            <person name="Rago D."/>
            <person name="Mirbahai L."/>
            <person name="Eastwood N."/>
            <person name="Colbourne J.K."/>
            <person name="Zhou J."/>
            <person name="Mallon E."/>
            <person name="Orsini L."/>
        </authorList>
    </citation>
    <scope>NUCLEOTIDE SEQUENCE [LARGE SCALE GENOMIC DNA]</scope>
    <source>
        <strain evidence="2">LRV0_1</strain>
    </source>
</reference>
<name>A0ABQ9Z3L6_9CRUS</name>
<dbReference type="Proteomes" id="UP001234178">
    <property type="component" value="Unassembled WGS sequence"/>
</dbReference>
<comment type="caution">
    <text evidence="2">The sequence shown here is derived from an EMBL/GenBank/DDBJ whole genome shotgun (WGS) entry which is preliminary data.</text>
</comment>
<accession>A0ABQ9Z3L6</accession>
<keyword evidence="3" id="KW-1185">Reference proteome</keyword>
<feature type="region of interest" description="Disordered" evidence="1">
    <location>
        <begin position="1"/>
        <end position="27"/>
    </location>
</feature>
<evidence type="ECO:0000256" key="1">
    <source>
        <dbReference type="SAM" id="MobiDB-lite"/>
    </source>
</evidence>